<feature type="signal peptide" evidence="2">
    <location>
        <begin position="1"/>
        <end position="36"/>
    </location>
</feature>
<feature type="compositionally biased region" description="Pro residues" evidence="1">
    <location>
        <begin position="596"/>
        <end position="607"/>
    </location>
</feature>
<dbReference type="CDD" id="cd00198">
    <property type="entry name" value="vWFA"/>
    <property type="match status" value="1"/>
</dbReference>
<evidence type="ECO:0000256" key="2">
    <source>
        <dbReference type="SAM" id="SignalP"/>
    </source>
</evidence>
<dbReference type="InterPro" id="IPR036465">
    <property type="entry name" value="vWFA_dom_sf"/>
</dbReference>
<dbReference type="Gene3D" id="3.40.50.410">
    <property type="entry name" value="von Willebrand factor, type A domain"/>
    <property type="match status" value="1"/>
</dbReference>
<dbReference type="EMBL" id="MWQN01000001">
    <property type="protein sequence ID" value="OPC84391.1"/>
    <property type="molecule type" value="Genomic_DNA"/>
</dbReference>
<evidence type="ECO:0000259" key="3">
    <source>
        <dbReference type="PROSITE" id="PS50234"/>
    </source>
</evidence>
<dbReference type="InterPro" id="IPR002035">
    <property type="entry name" value="VWF_A"/>
</dbReference>
<proteinExistence type="predicted"/>
<evidence type="ECO:0000313" key="4">
    <source>
        <dbReference type="EMBL" id="OPC84391.1"/>
    </source>
</evidence>
<comment type="caution">
    <text evidence="4">The sequence shown here is derived from an EMBL/GenBank/DDBJ whole genome shotgun (WGS) entry which is preliminary data.</text>
</comment>
<reference evidence="4 5" key="1">
    <citation type="submission" date="2017-03" db="EMBL/GenBank/DDBJ databases">
        <title>Draft genome sequence of Streptomyces scabrisporus NF3, endophyte isolated from Amphipterygium adstringens.</title>
        <authorList>
            <person name="Vazquez M."/>
            <person name="Ceapa C.D."/>
            <person name="Rodriguez Luna D."/>
            <person name="Sanchez Esquivel S."/>
        </authorList>
    </citation>
    <scope>NUCLEOTIDE SEQUENCE [LARGE SCALE GENOMIC DNA]</scope>
    <source>
        <strain evidence="4 5">NF3</strain>
    </source>
</reference>
<dbReference type="STRING" id="159449.B4N89_28795"/>
<dbReference type="SUPFAM" id="SSF53300">
    <property type="entry name" value="vWA-like"/>
    <property type="match status" value="1"/>
</dbReference>
<dbReference type="AlphaFoldDB" id="A0A1T3P615"/>
<feature type="chain" id="PRO_5039430286" description="VWFA domain-containing protein" evidence="2">
    <location>
        <begin position="37"/>
        <end position="607"/>
    </location>
</feature>
<feature type="domain" description="VWFA" evidence="3">
    <location>
        <begin position="64"/>
        <end position="231"/>
    </location>
</feature>
<protein>
    <recommendedName>
        <fullName evidence="3">VWFA domain-containing protein</fullName>
    </recommendedName>
</protein>
<dbReference type="OrthoDB" id="4349958at2"/>
<dbReference type="Proteomes" id="UP000190037">
    <property type="component" value="Unassembled WGS sequence"/>
</dbReference>
<evidence type="ECO:0000256" key="1">
    <source>
        <dbReference type="SAM" id="MobiDB-lite"/>
    </source>
</evidence>
<dbReference type="SMART" id="SM00327">
    <property type="entry name" value="VWA"/>
    <property type="match status" value="1"/>
</dbReference>
<accession>A0A1T3P615</accession>
<keyword evidence="5" id="KW-1185">Reference proteome</keyword>
<dbReference type="PROSITE" id="PS50234">
    <property type="entry name" value="VWFA"/>
    <property type="match status" value="1"/>
</dbReference>
<name>A0A1T3P615_9ACTN</name>
<feature type="region of interest" description="Disordered" evidence="1">
    <location>
        <begin position="545"/>
        <end position="607"/>
    </location>
</feature>
<gene>
    <name evidence="4" type="ORF">B4N89_28795</name>
</gene>
<dbReference type="RefSeq" id="WP_078978687.1">
    <property type="nucleotide sequence ID" value="NZ_MWQN01000001.1"/>
</dbReference>
<organism evidence="4 5">
    <name type="scientific">Embleya scabrispora</name>
    <dbReference type="NCBI Taxonomy" id="159449"/>
    <lineage>
        <taxon>Bacteria</taxon>
        <taxon>Bacillati</taxon>
        <taxon>Actinomycetota</taxon>
        <taxon>Actinomycetes</taxon>
        <taxon>Kitasatosporales</taxon>
        <taxon>Streptomycetaceae</taxon>
        <taxon>Embleya</taxon>
    </lineage>
</organism>
<evidence type="ECO:0000313" key="5">
    <source>
        <dbReference type="Proteomes" id="UP000190037"/>
    </source>
</evidence>
<sequence length="607" mass="64747">MSRIAPNSRRPRTRTRFVAPVLLLLVLALSASPAHGVGRADGEPPADSTAQLLDELGADAQPADFYMVLDVSTSMRENGGYDEAKTALRNLLTAMQPRDRISVIRFGATTTVFRPLDAAPRGGPAVSEFLAGLPKPNDEESDFGAAMVSVSGIVAAAPPAADGYRPPTAIVVLTDADLYAPNNPRFADESAPGWEALRQEYAKAVAERGPISAYAMPLGDNGRGVNLIAKVLPRAETLSGSVAEQAARVRALEQDARVRKGAAVVRADKDATVRARFAPAPAHPRGVHPTDADCAGAGPPVDPIDLSARGTLCLTLASTAHRIRLTVADLHTGDPAIDRALPRDPITLEPGVPRHFPIEVRAHERTRSDLFARSRTYAASTTVRGTVTATRAAEFAELLRVEGPYAAAGLRDGRLAYTGRVRGSVMWSVWALVLAATTLVAAGGTAAWRWFPAGVYIELSMEEERSEFPQSTAHPALGMRHRWTHEHDPAAGAITSFLARGRRPRSGRGVTLTARHERDGHIHTSRRRLAVDDATMLYGVRARVLRRPPTPRPGADPASTTAEATAIDAPAQNGRYSGITRPDPGEQHTPVAPAGLIPPTPTPRPPR</sequence>
<keyword evidence="2" id="KW-0732">Signal</keyword>
<dbReference type="Pfam" id="PF13519">
    <property type="entry name" value="VWA_2"/>
    <property type="match status" value="1"/>
</dbReference>